<dbReference type="GO" id="GO:0003677">
    <property type="term" value="F:DNA binding"/>
    <property type="evidence" value="ECO:0007669"/>
    <property type="project" value="UniProtKB-KW"/>
</dbReference>
<dbReference type="Proteomes" id="UP000712713">
    <property type="component" value="Unassembled WGS sequence"/>
</dbReference>
<evidence type="ECO:0000313" key="6">
    <source>
        <dbReference type="Proteomes" id="UP000712713"/>
    </source>
</evidence>
<comment type="caution">
    <text evidence="5">The sequence shown here is derived from an EMBL/GenBank/DDBJ whole genome shotgun (WGS) entry which is preliminary data.</text>
</comment>
<dbReference type="InterPro" id="IPR036390">
    <property type="entry name" value="WH_DNA-bd_sf"/>
</dbReference>
<evidence type="ECO:0000256" key="3">
    <source>
        <dbReference type="ARBA" id="ARBA00023163"/>
    </source>
</evidence>
<reference evidence="5" key="2">
    <citation type="submission" date="2021-09" db="EMBL/GenBank/DDBJ databases">
        <authorList>
            <person name="Gilroy R."/>
        </authorList>
    </citation>
    <scope>NUCLEOTIDE SEQUENCE</scope>
    <source>
        <strain evidence="5">ChiGjej3B3-7470</strain>
    </source>
</reference>
<dbReference type="EMBL" id="DYZF01000178">
    <property type="protein sequence ID" value="HJE51697.1"/>
    <property type="molecule type" value="Genomic_DNA"/>
</dbReference>
<protein>
    <submittedName>
        <fullName evidence="5">GntR family transcriptional regulator</fullName>
    </submittedName>
</protein>
<evidence type="ECO:0000256" key="2">
    <source>
        <dbReference type="ARBA" id="ARBA00023125"/>
    </source>
</evidence>
<dbReference type="SUPFAM" id="SSF46785">
    <property type="entry name" value="Winged helix' DNA-binding domain"/>
    <property type="match status" value="1"/>
</dbReference>
<dbReference type="Pfam" id="PF00392">
    <property type="entry name" value="GntR"/>
    <property type="match status" value="1"/>
</dbReference>
<dbReference type="CDD" id="cd07377">
    <property type="entry name" value="WHTH_GntR"/>
    <property type="match status" value="1"/>
</dbReference>
<dbReference type="AlphaFoldDB" id="A0A921JR50"/>
<organism evidence="5 6">
    <name type="scientific">Tessaracoccus flavescens</name>
    <dbReference type="NCBI Taxonomy" id="399497"/>
    <lineage>
        <taxon>Bacteria</taxon>
        <taxon>Bacillati</taxon>
        <taxon>Actinomycetota</taxon>
        <taxon>Actinomycetes</taxon>
        <taxon>Propionibacteriales</taxon>
        <taxon>Propionibacteriaceae</taxon>
        <taxon>Tessaracoccus</taxon>
    </lineage>
</organism>
<dbReference type="PROSITE" id="PS50949">
    <property type="entry name" value="HTH_GNTR"/>
    <property type="match status" value="1"/>
</dbReference>
<evidence type="ECO:0000259" key="4">
    <source>
        <dbReference type="PROSITE" id="PS50949"/>
    </source>
</evidence>
<dbReference type="Gene3D" id="1.10.10.10">
    <property type="entry name" value="Winged helix-like DNA-binding domain superfamily/Winged helix DNA-binding domain"/>
    <property type="match status" value="1"/>
</dbReference>
<keyword evidence="2" id="KW-0238">DNA-binding</keyword>
<name>A0A921JR50_9ACTN</name>
<feature type="domain" description="HTH gntR-type" evidence="4">
    <location>
        <begin position="7"/>
        <end position="75"/>
    </location>
</feature>
<accession>A0A921JR50</accession>
<gene>
    <name evidence="5" type="ORF">K8V15_06935</name>
</gene>
<dbReference type="SMART" id="SM00345">
    <property type="entry name" value="HTH_GNTR"/>
    <property type="match status" value="1"/>
</dbReference>
<sequence>MEFDPSIPIWLQLVDEFTRRIVTGRWRAGERIAGVRDLAAELRVNPNTVQRTLAELERRGLCRAERATGRFVTDDQTVIDDARTELAAEAATDYARRAQGLGMSLTAARDLLGRQWPAASEGGHP</sequence>
<keyword evidence="3" id="KW-0804">Transcription</keyword>
<proteinExistence type="predicted"/>
<evidence type="ECO:0000313" key="5">
    <source>
        <dbReference type="EMBL" id="HJE51697.1"/>
    </source>
</evidence>
<keyword evidence="1" id="KW-0805">Transcription regulation</keyword>
<evidence type="ECO:0000256" key="1">
    <source>
        <dbReference type="ARBA" id="ARBA00023015"/>
    </source>
</evidence>
<dbReference type="PANTHER" id="PTHR38445">
    <property type="entry name" value="HTH-TYPE TRANSCRIPTIONAL REPRESSOR YTRA"/>
    <property type="match status" value="1"/>
</dbReference>
<dbReference type="GO" id="GO:0003700">
    <property type="term" value="F:DNA-binding transcription factor activity"/>
    <property type="evidence" value="ECO:0007669"/>
    <property type="project" value="InterPro"/>
</dbReference>
<dbReference type="PANTHER" id="PTHR38445:SF6">
    <property type="entry name" value="GNTR-FAMILY TRANSCRIPTIONAL REGULATOR"/>
    <property type="match status" value="1"/>
</dbReference>
<dbReference type="InterPro" id="IPR000524">
    <property type="entry name" value="Tscrpt_reg_HTH_GntR"/>
</dbReference>
<dbReference type="InterPro" id="IPR036388">
    <property type="entry name" value="WH-like_DNA-bd_sf"/>
</dbReference>
<reference evidence="5" key="1">
    <citation type="journal article" date="2021" name="PeerJ">
        <title>Extensive microbial diversity within the chicken gut microbiome revealed by metagenomics and culture.</title>
        <authorList>
            <person name="Gilroy R."/>
            <person name="Ravi A."/>
            <person name="Getino M."/>
            <person name="Pursley I."/>
            <person name="Horton D.L."/>
            <person name="Alikhan N.F."/>
            <person name="Baker D."/>
            <person name="Gharbi K."/>
            <person name="Hall N."/>
            <person name="Watson M."/>
            <person name="Adriaenssens E.M."/>
            <person name="Foster-Nyarko E."/>
            <person name="Jarju S."/>
            <person name="Secka A."/>
            <person name="Antonio M."/>
            <person name="Oren A."/>
            <person name="Chaudhuri R.R."/>
            <person name="La Ragione R."/>
            <person name="Hildebrand F."/>
            <person name="Pallen M.J."/>
        </authorList>
    </citation>
    <scope>NUCLEOTIDE SEQUENCE</scope>
    <source>
        <strain evidence="5">ChiGjej3B3-7470</strain>
    </source>
</reference>